<evidence type="ECO:0000313" key="3">
    <source>
        <dbReference type="Proteomes" id="UP001497444"/>
    </source>
</evidence>
<evidence type="ECO:0008006" key="4">
    <source>
        <dbReference type="Google" id="ProtNLM"/>
    </source>
</evidence>
<protein>
    <recommendedName>
        <fullName evidence="4">Sjoegren syndrome nuclear autoantigen 1</fullName>
    </recommendedName>
</protein>
<accession>A0ABP0X4F3</accession>
<sequence length="141" mass="16276">MGKEQSMNRFKCGGEFNNGSYPPSNTIIMTKDKEGIALKGATLQNYNAELVHRIEELREKRDEIKKIVELEEEEKTNIQKDLVILNKRITELDESLSRNYAYSNGYDKTIHEVEIAYSKILESSQTLLHVLKSETIQAIKR</sequence>
<dbReference type="InterPro" id="IPR033362">
    <property type="entry name" value="SSNA1_fam"/>
</dbReference>
<feature type="coiled-coil region" evidence="1">
    <location>
        <begin position="43"/>
        <end position="88"/>
    </location>
</feature>
<organism evidence="2 3">
    <name type="scientific">Sphagnum jensenii</name>
    <dbReference type="NCBI Taxonomy" id="128206"/>
    <lineage>
        <taxon>Eukaryota</taxon>
        <taxon>Viridiplantae</taxon>
        <taxon>Streptophyta</taxon>
        <taxon>Embryophyta</taxon>
        <taxon>Bryophyta</taxon>
        <taxon>Sphagnophytina</taxon>
        <taxon>Sphagnopsida</taxon>
        <taxon>Sphagnales</taxon>
        <taxon>Sphagnaceae</taxon>
        <taxon>Sphagnum</taxon>
    </lineage>
</organism>
<name>A0ABP0X4F3_9BRYO</name>
<dbReference type="Proteomes" id="UP001497444">
    <property type="component" value="Chromosome 5"/>
</dbReference>
<proteinExistence type="predicted"/>
<dbReference type="EMBL" id="OZ020100">
    <property type="protein sequence ID" value="CAK9273316.1"/>
    <property type="molecule type" value="Genomic_DNA"/>
</dbReference>
<dbReference type="PANTHER" id="PTHR28661">
    <property type="entry name" value="SJOEGREN SYNDROME NUCLEAR AUTOANTIGEN 1"/>
    <property type="match status" value="1"/>
</dbReference>
<keyword evidence="1" id="KW-0175">Coiled coil</keyword>
<keyword evidence="3" id="KW-1185">Reference proteome</keyword>
<gene>
    <name evidence="2" type="ORF">CSSPJE1EN1_LOCUS18794</name>
</gene>
<reference evidence="2" key="1">
    <citation type="submission" date="2024-02" db="EMBL/GenBank/DDBJ databases">
        <authorList>
            <consortium name="ELIXIR-Norway"/>
            <consortium name="Elixir Norway"/>
        </authorList>
    </citation>
    <scope>NUCLEOTIDE SEQUENCE</scope>
</reference>
<evidence type="ECO:0000313" key="2">
    <source>
        <dbReference type="EMBL" id="CAK9273316.1"/>
    </source>
</evidence>
<evidence type="ECO:0000256" key="1">
    <source>
        <dbReference type="SAM" id="Coils"/>
    </source>
</evidence>
<dbReference type="PANTHER" id="PTHR28661:SF1">
    <property type="entry name" value="MICROTUBULE NUCLEATION FACTOR SSNA1"/>
    <property type="match status" value="1"/>
</dbReference>